<dbReference type="EMBL" id="MU856848">
    <property type="protein sequence ID" value="KAK4157604.1"/>
    <property type="molecule type" value="Genomic_DNA"/>
</dbReference>
<dbReference type="Proteomes" id="UP001302745">
    <property type="component" value="Unassembled WGS sequence"/>
</dbReference>
<proteinExistence type="predicted"/>
<dbReference type="InterPro" id="IPR029068">
    <property type="entry name" value="Glyas_Bleomycin-R_OHBP_Dase"/>
</dbReference>
<sequence length="738" mass="80920">MALSTAHVRIARPTNDIDRLLPFYRDGLGFEVLGAFAEHQGFDGVMLGHKSAGYHLEFTRHRTHDAGRAPTQDNLLIFYLPDDSHYASAVAQMEGSGFPAVASFNPYWDRCGKTFEDADGYRVAGVQGIGTSSLKACSSPLFLLPIAAANMAWSRLWRFCLVVVATAAVKSQQTGQHLDWPRWCGKVYQPGYPNFDPGGQTLPPPLVPGAPLLHVQFQPRYSLYLDSEEYGEFVVNAEFSPYHGTPWPNTTSSSKWANRLIFSINLVENDDPLVQTTVPINTTGNIFRFELSRLKPSLAPIKAVLYGAPENGTPTWTATTTLSYLPSKPAGGGSVTRIDNLRGGLYVSISAQTNHTFFTPFFPYGFYASYDNFLAHNSTALIDAYAALGLNAMTPLTTYHDSSFLLDYMSSSSSSSSEPNKTKSNTLPLHFMYSLRDDYQNQSYLETNVLAARNASGLFAYWSADEPDGWQDPFAAPQAAHARIRSDALDPYHPVAVTLNCRDYYFAEYSAAADLLMMDVYPIGINATWSKWGTECNATYGDCGCDGCAGTVWDVAERMGELRRRERWLGRWPKTVVFNQQSFHGEDYWLRDPSEGETWVMALLAVNRGAKGVISWVWPTSGELAAAHGKLAAVLTGADVVGFVVAGEGPRAMRVEVSGTEMEVVDVASWVVGGRMLVSVVNGGYVDIEGVEVLVPNATVIESTPWGSVRWSLEGERLSVPLLPALATSLIILDLRGG</sequence>
<feature type="domain" description="YycE-like C-terminal" evidence="2">
    <location>
        <begin position="73"/>
        <end position="123"/>
    </location>
</feature>
<dbReference type="InterPro" id="IPR058998">
    <property type="entry name" value="YycE-like_N"/>
</dbReference>
<gene>
    <name evidence="3" type="ORF">C8A00DRAFT_11531</name>
</gene>
<dbReference type="Gene3D" id="3.10.180.10">
    <property type="entry name" value="2,3-Dihydroxybiphenyl 1,2-Dioxygenase, domain 1"/>
    <property type="match status" value="1"/>
</dbReference>
<keyword evidence="4" id="KW-1185">Reference proteome</keyword>
<evidence type="ECO:0000259" key="2">
    <source>
        <dbReference type="Pfam" id="PF22659"/>
    </source>
</evidence>
<reference evidence="3" key="2">
    <citation type="submission" date="2023-05" db="EMBL/GenBank/DDBJ databases">
        <authorList>
            <consortium name="Lawrence Berkeley National Laboratory"/>
            <person name="Steindorff A."/>
            <person name="Hensen N."/>
            <person name="Bonometti L."/>
            <person name="Westerberg I."/>
            <person name="Brannstrom I.O."/>
            <person name="Guillou S."/>
            <person name="Cros-Aarteil S."/>
            <person name="Calhoun S."/>
            <person name="Haridas S."/>
            <person name="Kuo A."/>
            <person name="Mondo S."/>
            <person name="Pangilinan J."/>
            <person name="Riley R."/>
            <person name="Labutti K."/>
            <person name="Andreopoulos B."/>
            <person name="Lipzen A."/>
            <person name="Chen C."/>
            <person name="Yanf M."/>
            <person name="Daum C."/>
            <person name="Ng V."/>
            <person name="Clum A."/>
            <person name="Ohm R."/>
            <person name="Martin F."/>
            <person name="Silar P."/>
            <person name="Natvig D."/>
            <person name="Lalanne C."/>
            <person name="Gautier V."/>
            <person name="Ament-Velasquez S.L."/>
            <person name="Kruys A."/>
            <person name="Hutchinson M.I."/>
            <person name="Powell A.J."/>
            <person name="Barry K."/>
            <person name="Miller A.N."/>
            <person name="Grigoriev I.V."/>
            <person name="Debuchy R."/>
            <person name="Gladieux P."/>
            <person name="Thoren M.H."/>
            <person name="Johannesson H."/>
        </authorList>
    </citation>
    <scope>NUCLEOTIDE SEQUENCE</scope>
    <source>
        <strain evidence="3">CBS 538.74</strain>
    </source>
</reference>
<dbReference type="Pfam" id="PF22659">
    <property type="entry name" value="YycE-like_C"/>
    <property type="match status" value="1"/>
</dbReference>
<accession>A0AAN6VTZ0</accession>
<dbReference type="InterPro" id="IPR058997">
    <property type="entry name" value="YycE-like_C"/>
</dbReference>
<name>A0AAN6VTZ0_9PEZI</name>
<evidence type="ECO:0008006" key="5">
    <source>
        <dbReference type="Google" id="ProtNLM"/>
    </source>
</evidence>
<dbReference type="Pfam" id="PF22658">
    <property type="entry name" value="YycE-like_N"/>
    <property type="match status" value="1"/>
</dbReference>
<dbReference type="SUPFAM" id="SSF54593">
    <property type="entry name" value="Glyoxalase/Bleomycin resistance protein/Dihydroxybiphenyl dioxygenase"/>
    <property type="match status" value="1"/>
</dbReference>
<dbReference type="CDD" id="cd06587">
    <property type="entry name" value="VOC"/>
    <property type="match status" value="1"/>
</dbReference>
<reference evidence="3" key="1">
    <citation type="journal article" date="2023" name="Mol. Phylogenet. Evol.">
        <title>Genome-scale phylogeny and comparative genomics of the fungal order Sordariales.</title>
        <authorList>
            <person name="Hensen N."/>
            <person name="Bonometti L."/>
            <person name="Westerberg I."/>
            <person name="Brannstrom I.O."/>
            <person name="Guillou S."/>
            <person name="Cros-Aarteil S."/>
            <person name="Calhoun S."/>
            <person name="Haridas S."/>
            <person name="Kuo A."/>
            <person name="Mondo S."/>
            <person name="Pangilinan J."/>
            <person name="Riley R."/>
            <person name="LaButti K."/>
            <person name="Andreopoulos B."/>
            <person name="Lipzen A."/>
            <person name="Chen C."/>
            <person name="Yan M."/>
            <person name="Daum C."/>
            <person name="Ng V."/>
            <person name="Clum A."/>
            <person name="Steindorff A."/>
            <person name="Ohm R.A."/>
            <person name="Martin F."/>
            <person name="Silar P."/>
            <person name="Natvig D.O."/>
            <person name="Lalanne C."/>
            <person name="Gautier V."/>
            <person name="Ament-Velasquez S.L."/>
            <person name="Kruys A."/>
            <person name="Hutchinson M.I."/>
            <person name="Powell A.J."/>
            <person name="Barry K."/>
            <person name="Miller A.N."/>
            <person name="Grigoriev I.V."/>
            <person name="Debuchy R."/>
            <person name="Gladieux P."/>
            <person name="Hiltunen Thoren M."/>
            <person name="Johannesson H."/>
        </authorList>
    </citation>
    <scope>NUCLEOTIDE SEQUENCE</scope>
    <source>
        <strain evidence="3">CBS 538.74</strain>
    </source>
</reference>
<evidence type="ECO:0000259" key="1">
    <source>
        <dbReference type="Pfam" id="PF22658"/>
    </source>
</evidence>
<feature type="domain" description="YycE-like N-terminal" evidence="1">
    <location>
        <begin position="8"/>
        <end position="59"/>
    </location>
</feature>
<protein>
    <recommendedName>
        <fullName evidence="5">VOC domain-containing protein</fullName>
    </recommendedName>
</protein>
<evidence type="ECO:0000313" key="3">
    <source>
        <dbReference type="EMBL" id="KAK4157604.1"/>
    </source>
</evidence>
<comment type="caution">
    <text evidence="3">The sequence shown here is derived from an EMBL/GenBank/DDBJ whole genome shotgun (WGS) entry which is preliminary data.</text>
</comment>
<evidence type="ECO:0000313" key="4">
    <source>
        <dbReference type="Proteomes" id="UP001302745"/>
    </source>
</evidence>
<organism evidence="3 4">
    <name type="scientific">Chaetomidium leptoderma</name>
    <dbReference type="NCBI Taxonomy" id="669021"/>
    <lineage>
        <taxon>Eukaryota</taxon>
        <taxon>Fungi</taxon>
        <taxon>Dikarya</taxon>
        <taxon>Ascomycota</taxon>
        <taxon>Pezizomycotina</taxon>
        <taxon>Sordariomycetes</taxon>
        <taxon>Sordariomycetidae</taxon>
        <taxon>Sordariales</taxon>
        <taxon>Chaetomiaceae</taxon>
        <taxon>Chaetomidium</taxon>
    </lineage>
</organism>
<dbReference type="AlphaFoldDB" id="A0AAN6VTZ0"/>